<dbReference type="Proteomes" id="UP000662747">
    <property type="component" value="Chromosome"/>
</dbReference>
<evidence type="ECO:0000256" key="1">
    <source>
        <dbReference type="SAM" id="SignalP"/>
    </source>
</evidence>
<keyword evidence="3" id="KW-1185">Reference proteome</keyword>
<evidence type="ECO:0000313" key="2">
    <source>
        <dbReference type="EMBL" id="QSQ26220.1"/>
    </source>
</evidence>
<reference evidence="2 3" key="1">
    <citation type="submission" date="2021-02" db="EMBL/GenBank/DDBJ databases">
        <title>De Novo genome assembly of isolated myxobacteria.</title>
        <authorList>
            <person name="Stevens D.C."/>
        </authorList>
    </citation>
    <scope>NUCLEOTIDE SEQUENCE [LARGE SCALE GENOMIC DNA]</scope>
    <source>
        <strain evidence="3">SCPEA02</strain>
    </source>
</reference>
<proteinExistence type="predicted"/>
<feature type="signal peptide" evidence="1">
    <location>
        <begin position="1"/>
        <end position="26"/>
    </location>
</feature>
<accession>A0ABX7P6Z8</accession>
<protein>
    <submittedName>
        <fullName evidence="2">DUF885 domain-containing protein</fullName>
    </submittedName>
</protein>
<dbReference type="PANTHER" id="PTHR33361:SF2">
    <property type="entry name" value="DUF885 DOMAIN-CONTAINING PROTEIN"/>
    <property type="match status" value="1"/>
</dbReference>
<dbReference type="RefSeq" id="WP_206727770.1">
    <property type="nucleotide sequence ID" value="NZ_CP071090.1"/>
</dbReference>
<gene>
    <name evidence="2" type="ORF">JY651_15345</name>
</gene>
<name>A0ABX7P6Z8_9BACT</name>
<dbReference type="PROSITE" id="PS51257">
    <property type="entry name" value="PROKAR_LIPOPROTEIN"/>
    <property type="match status" value="1"/>
</dbReference>
<dbReference type="PANTHER" id="PTHR33361">
    <property type="entry name" value="GLR0591 PROTEIN"/>
    <property type="match status" value="1"/>
</dbReference>
<dbReference type="InterPro" id="IPR010281">
    <property type="entry name" value="DUF885"/>
</dbReference>
<feature type="chain" id="PRO_5047270488" evidence="1">
    <location>
        <begin position="27"/>
        <end position="587"/>
    </location>
</feature>
<organism evidence="2 3">
    <name type="scientific">Pyxidicoccus parkwayensis</name>
    <dbReference type="NCBI Taxonomy" id="2813578"/>
    <lineage>
        <taxon>Bacteria</taxon>
        <taxon>Pseudomonadati</taxon>
        <taxon>Myxococcota</taxon>
        <taxon>Myxococcia</taxon>
        <taxon>Myxococcales</taxon>
        <taxon>Cystobacterineae</taxon>
        <taxon>Myxococcaceae</taxon>
        <taxon>Pyxidicoccus</taxon>
    </lineage>
</organism>
<keyword evidence="1" id="KW-0732">Signal</keyword>
<evidence type="ECO:0000313" key="3">
    <source>
        <dbReference type="Proteomes" id="UP000662747"/>
    </source>
</evidence>
<dbReference type="Pfam" id="PF05960">
    <property type="entry name" value="DUF885"/>
    <property type="match status" value="1"/>
</dbReference>
<dbReference type="EMBL" id="CP071090">
    <property type="protein sequence ID" value="QSQ26220.1"/>
    <property type="molecule type" value="Genomic_DNA"/>
</dbReference>
<sequence>MPRTTLSPWTVLASACVLVVAGPAQAAKSPAARMKALADRAVALGLEEDPVSGYILGLPLPDHAHWSPRAPADIARIDAAEDSMWAELRTLDPAALTTPALKLDHALLTERLAVQKGLRVCRSELWNVNHMDGWQLTLAKYARFQPVGTAAERKQALKRWSALPAFVEQEIANLRRGLVAGYSAPQSVVRHVISQVNGLATAKVEASPLAEPARRSKDAAFKAAFEAVIRDRANPALARYRDFLEQEYLPKARTALAVSANPDGKACYDASLRAYTTLDRKAQEVHDLGAKTVAANKADIAEMGEKLYGTRDFGQLLARVREAKDNRFASEQELVDYSRAVVERAREASQSLFLAMPEQEMKVEPFEDFMRGSGMSSHYEEVANPKLPAYYRINSEEWKNESRGAAEITAVHEGYPGHHMQLAFAFTQTKTPLAQLSFNSAFAEGWGRYSERLAEDAGVYSNDYAKIQRRAWPARGMVADTGLHALGWSREQTIDYLKESGRFGPAESEALVDRMAMWPGQLTAYDSGALEIAALREQAEAKLGNRFDLRRFHDVVLRRGNVPLKVLRDDVEAWIAAETAKATQGTR</sequence>